<feature type="domain" description="Mur ligase C-terminal" evidence="9">
    <location>
        <begin position="314"/>
        <end position="430"/>
    </location>
</feature>
<protein>
    <recommendedName>
        <fullName evidence="7 8">UDP-N-acetylmuramoylalanine--D-glutamate ligase</fullName>
        <ecNumber evidence="7 8">6.3.2.9</ecNumber>
    </recommendedName>
    <alternativeName>
        <fullName evidence="7">D-glutamic acid-adding enzyme</fullName>
    </alternativeName>
    <alternativeName>
        <fullName evidence="7">UDP-N-acetylmuramoyl-L-alanyl-D-glutamate synthetase</fullName>
    </alternativeName>
</protein>
<evidence type="ECO:0000259" key="10">
    <source>
        <dbReference type="Pfam" id="PF08245"/>
    </source>
</evidence>
<comment type="caution">
    <text evidence="11">The sequence shown here is derived from an EMBL/GenBank/DDBJ whole genome shotgun (WGS) entry which is preliminary data.</text>
</comment>
<evidence type="ECO:0000313" key="12">
    <source>
        <dbReference type="Proteomes" id="UP000623776"/>
    </source>
</evidence>
<comment type="subcellular location">
    <subcellularLocation>
        <location evidence="1 7 8">Cytoplasm</location>
    </subcellularLocation>
</comment>
<evidence type="ECO:0000256" key="7">
    <source>
        <dbReference type="HAMAP-Rule" id="MF_00639"/>
    </source>
</evidence>
<keyword evidence="7 8" id="KW-0132">Cell division</keyword>
<evidence type="ECO:0000256" key="1">
    <source>
        <dbReference type="ARBA" id="ARBA00004496"/>
    </source>
</evidence>
<dbReference type="Pfam" id="PF08245">
    <property type="entry name" value="Mur_ligase_M"/>
    <property type="match status" value="1"/>
</dbReference>
<dbReference type="InterPro" id="IPR036565">
    <property type="entry name" value="Mur-like_cat_sf"/>
</dbReference>
<dbReference type="EMBL" id="BMXN01000003">
    <property type="protein sequence ID" value="GGW21246.1"/>
    <property type="molecule type" value="Genomic_DNA"/>
</dbReference>
<keyword evidence="7 8" id="KW-0961">Cell wall biogenesis/degradation</keyword>
<keyword evidence="4 7" id="KW-0436">Ligase</keyword>
<accession>A0A8H9LV85</accession>
<dbReference type="GO" id="GO:0005524">
    <property type="term" value="F:ATP binding"/>
    <property type="evidence" value="ECO:0007669"/>
    <property type="project" value="UniProtKB-UniRule"/>
</dbReference>
<evidence type="ECO:0000256" key="5">
    <source>
        <dbReference type="ARBA" id="ARBA00022741"/>
    </source>
</evidence>
<comment type="pathway">
    <text evidence="2 7 8">Cell wall biogenesis; peptidoglycan biosynthesis.</text>
</comment>
<dbReference type="GO" id="GO:0009252">
    <property type="term" value="P:peptidoglycan biosynthetic process"/>
    <property type="evidence" value="ECO:0007669"/>
    <property type="project" value="UniProtKB-UniRule"/>
</dbReference>
<dbReference type="PANTHER" id="PTHR43692">
    <property type="entry name" value="UDP-N-ACETYLMURAMOYLALANINE--D-GLUTAMATE LIGASE"/>
    <property type="match status" value="1"/>
</dbReference>
<gene>
    <name evidence="7 11" type="primary">murD</name>
    <name evidence="11" type="ORF">GCM10007157_07510</name>
</gene>
<dbReference type="SUPFAM" id="SSF53623">
    <property type="entry name" value="MurD-like peptide ligases, catalytic domain"/>
    <property type="match status" value="1"/>
</dbReference>
<comment type="catalytic activity">
    <reaction evidence="7 8">
        <text>UDP-N-acetyl-alpha-D-muramoyl-L-alanine + D-glutamate + ATP = UDP-N-acetyl-alpha-D-muramoyl-L-alanyl-D-glutamate + ADP + phosphate + H(+)</text>
        <dbReference type="Rhea" id="RHEA:16429"/>
        <dbReference type="ChEBI" id="CHEBI:15378"/>
        <dbReference type="ChEBI" id="CHEBI:29986"/>
        <dbReference type="ChEBI" id="CHEBI:30616"/>
        <dbReference type="ChEBI" id="CHEBI:43474"/>
        <dbReference type="ChEBI" id="CHEBI:83898"/>
        <dbReference type="ChEBI" id="CHEBI:83900"/>
        <dbReference type="ChEBI" id="CHEBI:456216"/>
        <dbReference type="EC" id="6.3.2.9"/>
    </reaction>
</comment>
<dbReference type="InterPro" id="IPR013221">
    <property type="entry name" value="Mur_ligase_cen"/>
</dbReference>
<dbReference type="UniPathway" id="UPA00219"/>
<evidence type="ECO:0000259" key="9">
    <source>
        <dbReference type="Pfam" id="PF02875"/>
    </source>
</evidence>
<keyword evidence="7 8" id="KW-0133">Cell shape</keyword>
<dbReference type="HAMAP" id="MF_00639">
    <property type="entry name" value="MurD"/>
    <property type="match status" value="1"/>
</dbReference>
<keyword evidence="6 7" id="KW-0067">ATP-binding</keyword>
<dbReference type="InterPro" id="IPR004101">
    <property type="entry name" value="Mur_ligase_C"/>
</dbReference>
<name>A0A8H9LV85_9GAMM</name>
<dbReference type="SUPFAM" id="SSF51984">
    <property type="entry name" value="MurCD N-terminal domain"/>
    <property type="match status" value="1"/>
</dbReference>
<dbReference type="PANTHER" id="PTHR43692:SF1">
    <property type="entry name" value="UDP-N-ACETYLMURAMOYLALANINE--D-GLUTAMATE LIGASE"/>
    <property type="match status" value="1"/>
</dbReference>
<dbReference type="Proteomes" id="UP000623776">
    <property type="component" value="Unassembled WGS sequence"/>
</dbReference>
<dbReference type="GO" id="GO:0071555">
    <property type="term" value="P:cell wall organization"/>
    <property type="evidence" value="ECO:0007669"/>
    <property type="project" value="UniProtKB-KW"/>
</dbReference>
<comment type="function">
    <text evidence="7 8">Cell wall formation. Catalyzes the addition of glutamate to the nucleotide precursor UDP-N-acetylmuramoyl-L-alanine (UMA).</text>
</comment>
<comment type="similarity">
    <text evidence="7">Belongs to the MurCDEF family.</text>
</comment>
<evidence type="ECO:0000256" key="4">
    <source>
        <dbReference type="ARBA" id="ARBA00022598"/>
    </source>
</evidence>
<dbReference type="GO" id="GO:0008360">
    <property type="term" value="P:regulation of cell shape"/>
    <property type="evidence" value="ECO:0007669"/>
    <property type="project" value="UniProtKB-KW"/>
</dbReference>
<dbReference type="Gene3D" id="3.40.1190.10">
    <property type="entry name" value="Mur-like, catalytic domain"/>
    <property type="match status" value="1"/>
</dbReference>
<dbReference type="SUPFAM" id="SSF53244">
    <property type="entry name" value="MurD-like peptide ligases, peptide-binding domain"/>
    <property type="match status" value="1"/>
</dbReference>
<dbReference type="Pfam" id="PF21799">
    <property type="entry name" value="MurD-like_N"/>
    <property type="match status" value="1"/>
</dbReference>
<evidence type="ECO:0000256" key="3">
    <source>
        <dbReference type="ARBA" id="ARBA00022490"/>
    </source>
</evidence>
<dbReference type="InterPro" id="IPR036615">
    <property type="entry name" value="Mur_ligase_C_dom_sf"/>
</dbReference>
<evidence type="ECO:0000256" key="2">
    <source>
        <dbReference type="ARBA" id="ARBA00004752"/>
    </source>
</evidence>
<keyword evidence="3 7" id="KW-0963">Cytoplasm</keyword>
<proteinExistence type="inferred from homology"/>
<keyword evidence="12" id="KW-1185">Reference proteome</keyword>
<evidence type="ECO:0000256" key="8">
    <source>
        <dbReference type="RuleBase" id="RU003664"/>
    </source>
</evidence>
<reference evidence="12" key="1">
    <citation type="journal article" date="2019" name="Int. J. Syst. Evol. Microbiol.">
        <title>The Global Catalogue of Microorganisms (GCM) 10K type strain sequencing project: providing services to taxonomists for standard genome sequencing and annotation.</title>
        <authorList>
            <consortium name="The Broad Institute Genomics Platform"/>
            <consortium name="The Broad Institute Genome Sequencing Center for Infectious Disease"/>
            <person name="Wu L."/>
            <person name="Ma J."/>
        </authorList>
    </citation>
    <scope>NUCLEOTIDE SEQUENCE [LARGE SCALE GENOMIC DNA]</scope>
    <source>
        <strain evidence="12">KCTC 22154</strain>
    </source>
</reference>
<keyword evidence="5 7" id="KW-0547">Nucleotide-binding</keyword>
<dbReference type="GO" id="GO:0051301">
    <property type="term" value="P:cell division"/>
    <property type="evidence" value="ECO:0007669"/>
    <property type="project" value="UniProtKB-KW"/>
</dbReference>
<dbReference type="AlphaFoldDB" id="A0A8H9LV85"/>
<feature type="binding site" evidence="7">
    <location>
        <begin position="121"/>
        <end position="127"/>
    </location>
    <ligand>
        <name>ATP</name>
        <dbReference type="ChEBI" id="CHEBI:30616"/>
    </ligand>
</feature>
<dbReference type="InterPro" id="IPR005762">
    <property type="entry name" value="MurD"/>
</dbReference>
<dbReference type="Pfam" id="PF02875">
    <property type="entry name" value="Mur_ligase_C"/>
    <property type="match status" value="1"/>
</dbReference>
<sequence>MVKVPQGVTVVVGLGISGQAICRHLDRHGVPFMVADTREMPPGLAAFQQRYPAIDCHCGPLSELDFSDAYEVVVSPGVDPHSAGLDGLLERVNPATGEPILVGETALFRRLVRAPVAAITGSNAKSTVTTLLGEMAKASGVYAAVGGNLGTAALDLLADHPDAELFILELSSFQLETTPRLGAASAAFLNLCDDHLDRHGDLAGYREAKQRIFIGAEHAVVNADDPMTWPLDALERVERFGVGVPSGSDWGLADIDGRRYLMHGETPWLAVDELAITGQHNQLNALAALAMGQALGFDRQAMCEVLTTFKGLPHRSEAVAEVNGVRWVNDSKGTNVGATLAAINGIGVALTGKIILLAGGVGKGADFTPLAAPLASYAKAALLYGADAERLDSVLGPCLHTQRVETLTQAMEAAWHLAEPGDCVLLSPACASLDQFANYQARGDLFRDWIEQKQRESAP</sequence>
<dbReference type="GO" id="GO:0005737">
    <property type="term" value="C:cytoplasm"/>
    <property type="evidence" value="ECO:0007669"/>
    <property type="project" value="UniProtKB-SubCell"/>
</dbReference>
<dbReference type="RefSeq" id="WP_039177384.1">
    <property type="nucleotide sequence ID" value="NZ_BMXN01000003.1"/>
</dbReference>
<feature type="domain" description="Mur ligase central" evidence="10">
    <location>
        <begin position="119"/>
        <end position="291"/>
    </location>
</feature>
<organism evidence="11 12">
    <name type="scientific">Vreelandella hamiltonii</name>
    <dbReference type="NCBI Taxonomy" id="502829"/>
    <lineage>
        <taxon>Bacteria</taxon>
        <taxon>Pseudomonadati</taxon>
        <taxon>Pseudomonadota</taxon>
        <taxon>Gammaproteobacteria</taxon>
        <taxon>Oceanospirillales</taxon>
        <taxon>Halomonadaceae</taxon>
        <taxon>Vreelandella</taxon>
    </lineage>
</organism>
<keyword evidence="7 8" id="KW-0131">Cell cycle</keyword>
<dbReference type="Gene3D" id="3.90.190.20">
    <property type="entry name" value="Mur ligase, C-terminal domain"/>
    <property type="match status" value="1"/>
</dbReference>
<dbReference type="NCBIfam" id="TIGR01087">
    <property type="entry name" value="murD"/>
    <property type="match status" value="1"/>
</dbReference>
<dbReference type="GO" id="GO:0008764">
    <property type="term" value="F:UDP-N-acetylmuramoylalanine-D-glutamate ligase activity"/>
    <property type="evidence" value="ECO:0007669"/>
    <property type="project" value="UniProtKB-UniRule"/>
</dbReference>
<dbReference type="EC" id="6.3.2.9" evidence="7 8"/>
<evidence type="ECO:0000313" key="11">
    <source>
        <dbReference type="EMBL" id="GGW21246.1"/>
    </source>
</evidence>
<evidence type="ECO:0000256" key="6">
    <source>
        <dbReference type="ARBA" id="ARBA00022840"/>
    </source>
</evidence>
<dbReference type="Gene3D" id="3.40.50.720">
    <property type="entry name" value="NAD(P)-binding Rossmann-like Domain"/>
    <property type="match status" value="1"/>
</dbReference>
<keyword evidence="7 8" id="KW-0573">Peptidoglycan synthesis</keyword>